<proteinExistence type="predicted"/>
<evidence type="ECO:0000313" key="2">
    <source>
        <dbReference type="Proteomes" id="UP000053558"/>
    </source>
</evidence>
<dbReference type="Gene3D" id="3.40.50.1820">
    <property type="entry name" value="alpha/beta hydrolase"/>
    <property type="match status" value="1"/>
</dbReference>
<reference evidence="2" key="1">
    <citation type="journal article" date="2012" name="Science">
        <title>The Paleozoic origin of enzymatic lignin decomposition reconstructed from 31 fungal genomes.</title>
        <authorList>
            <person name="Floudas D."/>
            <person name="Binder M."/>
            <person name="Riley R."/>
            <person name="Barry K."/>
            <person name="Blanchette R.A."/>
            <person name="Henrissat B."/>
            <person name="Martinez A.T."/>
            <person name="Otillar R."/>
            <person name="Spatafora J.W."/>
            <person name="Yadav J.S."/>
            <person name="Aerts A."/>
            <person name="Benoit I."/>
            <person name="Boyd A."/>
            <person name="Carlson A."/>
            <person name="Copeland A."/>
            <person name="Coutinho P.M."/>
            <person name="de Vries R.P."/>
            <person name="Ferreira P."/>
            <person name="Findley K."/>
            <person name="Foster B."/>
            <person name="Gaskell J."/>
            <person name="Glotzer D."/>
            <person name="Gorecki P."/>
            <person name="Heitman J."/>
            <person name="Hesse C."/>
            <person name="Hori C."/>
            <person name="Igarashi K."/>
            <person name="Jurgens J.A."/>
            <person name="Kallen N."/>
            <person name="Kersten P."/>
            <person name="Kohler A."/>
            <person name="Kuees U."/>
            <person name="Kumar T.K.A."/>
            <person name="Kuo A."/>
            <person name="LaButti K."/>
            <person name="Larrondo L.F."/>
            <person name="Lindquist E."/>
            <person name="Ling A."/>
            <person name="Lombard V."/>
            <person name="Lucas S."/>
            <person name="Lundell T."/>
            <person name="Martin R."/>
            <person name="McLaughlin D.J."/>
            <person name="Morgenstern I."/>
            <person name="Morin E."/>
            <person name="Murat C."/>
            <person name="Nagy L.G."/>
            <person name="Nolan M."/>
            <person name="Ohm R.A."/>
            <person name="Patyshakuliyeva A."/>
            <person name="Rokas A."/>
            <person name="Ruiz-Duenas F.J."/>
            <person name="Sabat G."/>
            <person name="Salamov A."/>
            <person name="Samejima M."/>
            <person name="Schmutz J."/>
            <person name="Slot J.C."/>
            <person name="St John F."/>
            <person name="Stenlid J."/>
            <person name="Sun H."/>
            <person name="Sun S."/>
            <person name="Syed K."/>
            <person name="Tsang A."/>
            <person name="Wiebenga A."/>
            <person name="Young D."/>
            <person name="Pisabarro A."/>
            <person name="Eastwood D.C."/>
            <person name="Martin F."/>
            <person name="Cullen D."/>
            <person name="Grigoriev I.V."/>
            <person name="Hibbett D.S."/>
        </authorList>
    </citation>
    <scope>NUCLEOTIDE SEQUENCE [LARGE SCALE GENOMIC DNA]</scope>
    <source>
        <strain evidence="2">RWD-64-598 SS2</strain>
    </source>
</reference>
<dbReference type="Proteomes" id="UP000053558">
    <property type="component" value="Unassembled WGS sequence"/>
</dbReference>
<dbReference type="OrthoDB" id="190201at2759"/>
<gene>
    <name evidence="1" type="ORF">CONPUDRAFT_156273</name>
</gene>
<sequence length="131" mass="15274">MDDPEYQRAGALFDKRHMCVVDPLPKSLQAAFVEARKDTTVNHSMNGQRKFENNGSLKDYSIIENLYRIEVPTLVLNGRYDSMVDKTVKPFFWRIPQAKWVQFAESSHTAYVEEPDRFFEVVGRFLELTPI</sequence>
<dbReference type="InterPro" id="IPR029058">
    <property type="entry name" value="AB_hydrolase_fold"/>
</dbReference>
<accession>A0A5M3MHL2</accession>
<dbReference type="GeneID" id="19203551"/>
<dbReference type="SUPFAM" id="SSF53474">
    <property type="entry name" value="alpha/beta-Hydrolases"/>
    <property type="match status" value="1"/>
</dbReference>
<organism evidence="1 2">
    <name type="scientific">Coniophora puteana (strain RWD-64-598)</name>
    <name type="common">Brown rot fungus</name>
    <dbReference type="NCBI Taxonomy" id="741705"/>
    <lineage>
        <taxon>Eukaryota</taxon>
        <taxon>Fungi</taxon>
        <taxon>Dikarya</taxon>
        <taxon>Basidiomycota</taxon>
        <taxon>Agaricomycotina</taxon>
        <taxon>Agaricomycetes</taxon>
        <taxon>Agaricomycetidae</taxon>
        <taxon>Boletales</taxon>
        <taxon>Coniophorineae</taxon>
        <taxon>Coniophoraceae</taxon>
        <taxon>Coniophora</taxon>
    </lineage>
</organism>
<dbReference type="AlphaFoldDB" id="A0A5M3MHL2"/>
<dbReference type="RefSeq" id="XP_007771338.1">
    <property type="nucleotide sequence ID" value="XM_007773148.1"/>
</dbReference>
<dbReference type="EMBL" id="JH711582">
    <property type="protein sequence ID" value="EIW78274.1"/>
    <property type="molecule type" value="Genomic_DNA"/>
</dbReference>
<dbReference type="KEGG" id="cput:CONPUDRAFT_156273"/>
<evidence type="ECO:0000313" key="1">
    <source>
        <dbReference type="EMBL" id="EIW78274.1"/>
    </source>
</evidence>
<name>A0A5M3MHL2_CONPW</name>
<protein>
    <submittedName>
        <fullName evidence="1">Proline iminopeptidase protein</fullName>
    </submittedName>
</protein>
<dbReference type="OMA" id="WIAASAY"/>
<comment type="caution">
    <text evidence="1">The sequence shown here is derived from an EMBL/GenBank/DDBJ whole genome shotgun (WGS) entry which is preliminary data.</text>
</comment>
<keyword evidence="2" id="KW-1185">Reference proteome</keyword>